<proteinExistence type="predicted"/>
<dbReference type="AlphaFoldDB" id="A0AAV1YTJ2"/>
<gene>
    <name evidence="1" type="ORF">LARSCL_LOCUS913</name>
</gene>
<evidence type="ECO:0000313" key="2">
    <source>
        <dbReference type="Proteomes" id="UP001497382"/>
    </source>
</evidence>
<dbReference type="EMBL" id="CAXIEN010000005">
    <property type="protein sequence ID" value="CAL1262290.1"/>
    <property type="molecule type" value="Genomic_DNA"/>
</dbReference>
<protein>
    <submittedName>
        <fullName evidence="1">Uncharacterized protein</fullName>
    </submittedName>
</protein>
<accession>A0AAV1YTJ2</accession>
<evidence type="ECO:0000313" key="1">
    <source>
        <dbReference type="EMBL" id="CAL1262290.1"/>
    </source>
</evidence>
<name>A0AAV1YTJ2_9ARAC</name>
<organism evidence="1 2">
    <name type="scientific">Larinioides sclopetarius</name>
    <dbReference type="NCBI Taxonomy" id="280406"/>
    <lineage>
        <taxon>Eukaryota</taxon>
        <taxon>Metazoa</taxon>
        <taxon>Ecdysozoa</taxon>
        <taxon>Arthropoda</taxon>
        <taxon>Chelicerata</taxon>
        <taxon>Arachnida</taxon>
        <taxon>Araneae</taxon>
        <taxon>Araneomorphae</taxon>
        <taxon>Entelegynae</taxon>
        <taxon>Araneoidea</taxon>
        <taxon>Araneidae</taxon>
        <taxon>Larinioides</taxon>
    </lineage>
</organism>
<reference evidence="1 2" key="1">
    <citation type="submission" date="2024-04" db="EMBL/GenBank/DDBJ databases">
        <authorList>
            <person name="Rising A."/>
            <person name="Reimegard J."/>
            <person name="Sonavane S."/>
            <person name="Akerstrom W."/>
            <person name="Nylinder S."/>
            <person name="Hedman E."/>
            <person name="Kallberg Y."/>
        </authorList>
    </citation>
    <scope>NUCLEOTIDE SEQUENCE [LARGE SCALE GENOMIC DNA]</scope>
</reference>
<dbReference type="Proteomes" id="UP001497382">
    <property type="component" value="Unassembled WGS sequence"/>
</dbReference>
<comment type="caution">
    <text evidence="1">The sequence shown here is derived from an EMBL/GenBank/DDBJ whole genome shotgun (WGS) entry which is preliminary data.</text>
</comment>
<sequence length="474" mass="56338">MEMHPKCVLQLSLKEMALRRVVAGLWSGSDILAAISNFNFDLFSPGEKKSAWREITEDKIKDKVLKLELPKSLTKQMTEIVKPMSLDVRRWIESHKEYFIDSCDGNNPPDLTKLRWTAAGTIDNRKTAEEFVRCDVLHVEQSYRLACFYCLEDDIPLIFEKLPEERKRFYYTHNINIRLEFCWPHILKGDLSKLEQFVRKFNRNPFTFYQYAFEYSAENGNRTAAEYFFRKLSSQERGDSLMRSVHAVFPKIKNFDPFESTEFLQKETISSVFCYLLSVMSPIQQLEIFQSRPIDVMYVFLDWPWHDLFLENAGIIWTFLPPNSYGNLLRNMIYNYEYSNLYFPKLYQEIFVQSPPDFKKCFIDEEHENYIPACGFLCQFFDYPDPEIIGVIFGNFDPVDRVELLFHSHVLLQLYRCMLEDEWHVVEACLREVRLSEKDKVRLKEAFMGFLKRSVKRDDELGNLNLKRFFEFLG</sequence>
<keyword evidence="2" id="KW-1185">Reference proteome</keyword>